<evidence type="ECO:0000313" key="3">
    <source>
        <dbReference type="EMBL" id="CAL5992027.1"/>
    </source>
</evidence>
<dbReference type="EMBL" id="CAXDID020000028">
    <property type="protein sequence ID" value="CAL5992027.1"/>
    <property type="molecule type" value="Genomic_DNA"/>
</dbReference>
<dbReference type="PROSITE" id="PS50222">
    <property type="entry name" value="EF_HAND_2"/>
    <property type="match status" value="1"/>
</dbReference>
<evidence type="ECO:0000256" key="1">
    <source>
        <dbReference type="ARBA" id="ARBA00022837"/>
    </source>
</evidence>
<proteinExistence type="predicted"/>
<name>A0ABP1HDQ5_9EUKA</name>
<dbReference type="SUPFAM" id="SSF47473">
    <property type="entry name" value="EF-hand"/>
    <property type="match status" value="1"/>
</dbReference>
<dbReference type="Gene3D" id="1.10.238.10">
    <property type="entry name" value="EF-hand"/>
    <property type="match status" value="1"/>
</dbReference>
<gene>
    <name evidence="3" type="ORF">HINF_LOCUS12380</name>
</gene>
<evidence type="ECO:0000259" key="2">
    <source>
        <dbReference type="PROSITE" id="PS50222"/>
    </source>
</evidence>
<protein>
    <submittedName>
        <fullName evidence="3">EF-hand_domain pair</fullName>
    </submittedName>
</protein>
<sequence>MNLVFGKYQQNTKLTRQQFDLCCLELFGTKINTDFFNSNNSMSYTDFSQIIKSQQIQTAHNQIGVLKQIPDMNVTEFASFCTQFQINSDEAVGIFEILDQNKTGRVNWEDFYRFV</sequence>
<evidence type="ECO:0000313" key="4">
    <source>
        <dbReference type="Proteomes" id="UP001642409"/>
    </source>
</evidence>
<accession>A0ABP1HDQ5</accession>
<dbReference type="Proteomes" id="UP001642409">
    <property type="component" value="Unassembled WGS sequence"/>
</dbReference>
<keyword evidence="4" id="KW-1185">Reference proteome</keyword>
<organism evidence="3 4">
    <name type="scientific">Hexamita inflata</name>
    <dbReference type="NCBI Taxonomy" id="28002"/>
    <lineage>
        <taxon>Eukaryota</taxon>
        <taxon>Metamonada</taxon>
        <taxon>Diplomonadida</taxon>
        <taxon>Hexamitidae</taxon>
        <taxon>Hexamitinae</taxon>
        <taxon>Hexamita</taxon>
    </lineage>
</organism>
<comment type="caution">
    <text evidence="3">The sequence shown here is derived from an EMBL/GenBank/DDBJ whole genome shotgun (WGS) entry which is preliminary data.</text>
</comment>
<dbReference type="InterPro" id="IPR002048">
    <property type="entry name" value="EF_hand_dom"/>
</dbReference>
<feature type="domain" description="EF-hand" evidence="2">
    <location>
        <begin position="86"/>
        <end position="115"/>
    </location>
</feature>
<dbReference type="PROSITE" id="PS00018">
    <property type="entry name" value="EF_HAND_1"/>
    <property type="match status" value="1"/>
</dbReference>
<keyword evidence="1" id="KW-0106">Calcium</keyword>
<reference evidence="3 4" key="1">
    <citation type="submission" date="2024-07" db="EMBL/GenBank/DDBJ databases">
        <authorList>
            <person name="Akdeniz Z."/>
        </authorList>
    </citation>
    <scope>NUCLEOTIDE SEQUENCE [LARGE SCALE GENOMIC DNA]</scope>
</reference>
<dbReference type="InterPro" id="IPR011992">
    <property type="entry name" value="EF-hand-dom_pair"/>
</dbReference>
<dbReference type="InterPro" id="IPR018247">
    <property type="entry name" value="EF_Hand_1_Ca_BS"/>
</dbReference>